<dbReference type="EMBL" id="CP020772">
    <property type="protein sequence ID" value="ARI79000.1"/>
    <property type="molecule type" value="Genomic_DNA"/>
</dbReference>
<reference evidence="1 2" key="1">
    <citation type="submission" date="2017-04" db="EMBL/GenBank/DDBJ databases">
        <title>The whole genome sequencing and assembly of Halobacillus mangrovi strain.</title>
        <authorList>
            <person name="Lee S.-J."/>
            <person name="Park M.-K."/>
            <person name="Kim J.-Y."/>
            <person name="Lee Y.-J."/>
            <person name="Yi H."/>
            <person name="Bahn Y.-S."/>
            <person name="Kim J.F."/>
            <person name="Lee D.-W."/>
        </authorList>
    </citation>
    <scope>NUCLEOTIDE SEQUENCE [LARGE SCALE GENOMIC DNA]</scope>
    <source>
        <strain evidence="1 2">KTB 131</strain>
    </source>
</reference>
<accession>A0A1W6A0G2</accession>
<dbReference type="KEGG" id="hmn:HM131_20175"/>
<evidence type="ECO:0000313" key="1">
    <source>
        <dbReference type="EMBL" id="ARI79000.1"/>
    </source>
</evidence>
<evidence type="ECO:0008006" key="3">
    <source>
        <dbReference type="Google" id="ProtNLM"/>
    </source>
</evidence>
<name>A0A1W6A0G2_9BACI</name>
<protein>
    <recommendedName>
        <fullName evidence="3">Flavoprotein</fullName>
    </recommendedName>
</protein>
<gene>
    <name evidence="1" type="ORF">HM131_20175</name>
</gene>
<dbReference type="Proteomes" id="UP000192527">
    <property type="component" value="Chromosome"/>
</dbReference>
<evidence type="ECO:0000313" key="2">
    <source>
        <dbReference type="Proteomes" id="UP000192527"/>
    </source>
</evidence>
<sequence>MEFHSFYETFKEGARKHDLGFLKETISDQLVAREIRQDEVIDYSYEDSIEGWKQAFEYFQDKDMIWIYTDHSLTELKENEWLASFWVSIELEGELLDSSNLFFNTYKQEKGTWQLVRTYIEAGVQTPESVKVTIR</sequence>
<dbReference type="OrthoDB" id="2454203at2"/>
<dbReference type="AlphaFoldDB" id="A0A1W6A0G2"/>
<keyword evidence="2" id="KW-1185">Reference proteome</keyword>
<organism evidence="1 2">
    <name type="scientific">Halobacillus mangrovi</name>
    <dbReference type="NCBI Taxonomy" id="402384"/>
    <lineage>
        <taxon>Bacteria</taxon>
        <taxon>Bacillati</taxon>
        <taxon>Bacillota</taxon>
        <taxon>Bacilli</taxon>
        <taxon>Bacillales</taxon>
        <taxon>Bacillaceae</taxon>
        <taxon>Halobacillus</taxon>
    </lineage>
</organism>
<proteinExistence type="predicted"/>
<dbReference type="RefSeq" id="WP_085031602.1">
    <property type="nucleotide sequence ID" value="NZ_CP020772.1"/>
</dbReference>